<feature type="chain" id="PRO_5042861282" evidence="5">
    <location>
        <begin position="20"/>
        <end position="506"/>
    </location>
</feature>
<dbReference type="InterPro" id="IPR016169">
    <property type="entry name" value="FAD-bd_PCMH_sub2"/>
</dbReference>
<organism evidence="7 8">
    <name type="scientific">Canariomyces notabilis</name>
    <dbReference type="NCBI Taxonomy" id="2074819"/>
    <lineage>
        <taxon>Eukaryota</taxon>
        <taxon>Fungi</taxon>
        <taxon>Dikarya</taxon>
        <taxon>Ascomycota</taxon>
        <taxon>Pezizomycotina</taxon>
        <taxon>Sordariomycetes</taxon>
        <taxon>Sordariomycetidae</taxon>
        <taxon>Sordariales</taxon>
        <taxon>Chaetomiaceae</taxon>
        <taxon>Canariomyces</taxon>
    </lineage>
</organism>
<evidence type="ECO:0000256" key="3">
    <source>
        <dbReference type="ARBA" id="ARBA00022827"/>
    </source>
</evidence>
<dbReference type="PROSITE" id="PS51387">
    <property type="entry name" value="FAD_PCMH"/>
    <property type="match status" value="1"/>
</dbReference>
<dbReference type="PANTHER" id="PTHR42973">
    <property type="entry name" value="BINDING OXIDOREDUCTASE, PUTATIVE (AFU_ORTHOLOGUE AFUA_1G17690)-RELATED"/>
    <property type="match status" value="1"/>
</dbReference>
<evidence type="ECO:0000256" key="2">
    <source>
        <dbReference type="ARBA" id="ARBA00022630"/>
    </source>
</evidence>
<dbReference type="InterPro" id="IPR050416">
    <property type="entry name" value="FAD-linked_Oxidoreductase"/>
</dbReference>
<dbReference type="GO" id="GO:0071949">
    <property type="term" value="F:FAD binding"/>
    <property type="evidence" value="ECO:0007669"/>
    <property type="project" value="InterPro"/>
</dbReference>
<evidence type="ECO:0000256" key="4">
    <source>
        <dbReference type="ARBA" id="ARBA00023002"/>
    </source>
</evidence>
<dbReference type="SUPFAM" id="SSF56176">
    <property type="entry name" value="FAD-binding/transporter-associated domain-like"/>
    <property type="match status" value="1"/>
</dbReference>
<dbReference type="Gene3D" id="3.30.465.10">
    <property type="match status" value="1"/>
</dbReference>
<protein>
    <submittedName>
        <fullName evidence="7">FAD-binding domain-containing protein</fullName>
    </submittedName>
</protein>
<keyword evidence="5" id="KW-0732">Signal</keyword>
<keyword evidence="8" id="KW-1185">Reference proteome</keyword>
<accession>A0AAN6QE35</accession>
<gene>
    <name evidence="7" type="ORF">N656DRAFT_801663</name>
</gene>
<reference evidence="7" key="1">
    <citation type="journal article" date="2023" name="Mol. Phylogenet. Evol.">
        <title>Genome-scale phylogeny and comparative genomics of the fungal order Sordariales.</title>
        <authorList>
            <person name="Hensen N."/>
            <person name="Bonometti L."/>
            <person name="Westerberg I."/>
            <person name="Brannstrom I.O."/>
            <person name="Guillou S."/>
            <person name="Cros-Aarteil S."/>
            <person name="Calhoun S."/>
            <person name="Haridas S."/>
            <person name="Kuo A."/>
            <person name="Mondo S."/>
            <person name="Pangilinan J."/>
            <person name="Riley R."/>
            <person name="LaButti K."/>
            <person name="Andreopoulos B."/>
            <person name="Lipzen A."/>
            <person name="Chen C."/>
            <person name="Yan M."/>
            <person name="Daum C."/>
            <person name="Ng V."/>
            <person name="Clum A."/>
            <person name="Steindorff A."/>
            <person name="Ohm R.A."/>
            <person name="Martin F."/>
            <person name="Silar P."/>
            <person name="Natvig D.O."/>
            <person name="Lalanne C."/>
            <person name="Gautier V."/>
            <person name="Ament-Velasquez S.L."/>
            <person name="Kruys A."/>
            <person name="Hutchinson M.I."/>
            <person name="Powell A.J."/>
            <person name="Barry K."/>
            <person name="Miller A.N."/>
            <person name="Grigoriev I.V."/>
            <person name="Debuchy R."/>
            <person name="Gladieux P."/>
            <person name="Hiltunen Thoren M."/>
            <person name="Johannesson H."/>
        </authorList>
    </citation>
    <scope>NUCLEOTIDE SEQUENCE</scope>
    <source>
        <strain evidence="7">CBS 508.74</strain>
    </source>
</reference>
<comment type="caution">
    <text evidence="7">The sequence shown here is derived from an EMBL/GenBank/DDBJ whole genome shotgun (WGS) entry which is preliminary data.</text>
</comment>
<reference evidence="7" key="2">
    <citation type="submission" date="2023-05" db="EMBL/GenBank/DDBJ databases">
        <authorList>
            <consortium name="Lawrence Berkeley National Laboratory"/>
            <person name="Steindorff A."/>
            <person name="Hensen N."/>
            <person name="Bonometti L."/>
            <person name="Westerberg I."/>
            <person name="Brannstrom I.O."/>
            <person name="Guillou S."/>
            <person name="Cros-Aarteil S."/>
            <person name="Calhoun S."/>
            <person name="Haridas S."/>
            <person name="Kuo A."/>
            <person name="Mondo S."/>
            <person name="Pangilinan J."/>
            <person name="Riley R."/>
            <person name="Labutti K."/>
            <person name="Andreopoulos B."/>
            <person name="Lipzen A."/>
            <person name="Chen C."/>
            <person name="Yanf M."/>
            <person name="Daum C."/>
            <person name="Ng V."/>
            <person name="Clum A."/>
            <person name="Ohm R."/>
            <person name="Martin F."/>
            <person name="Silar P."/>
            <person name="Natvig D."/>
            <person name="Lalanne C."/>
            <person name="Gautier V."/>
            <person name="Ament-Velasquez S.L."/>
            <person name="Kruys A."/>
            <person name="Hutchinson M.I."/>
            <person name="Powell A.J."/>
            <person name="Barry K."/>
            <person name="Miller A.N."/>
            <person name="Grigoriev I.V."/>
            <person name="Debuchy R."/>
            <person name="Gladieux P."/>
            <person name="Thoren M.H."/>
            <person name="Johannesson H."/>
        </authorList>
    </citation>
    <scope>NUCLEOTIDE SEQUENCE</scope>
    <source>
        <strain evidence="7">CBS 508.74</strain>
    </source>
</reference>
<sequence length="506" mass="54993">MSRLFLTALILGLSLCGSANQCCSLLESQHPDLVFQPGTPRYLEEASQSYWSTTARLTPSCVFTPSSAELVSQAVKFFEQKNCTFAIRSGGHSPSQGWANIDDGVLLATTNLSSKSIHDGYASFGSGLRWGSVYEFLAPYNLVAIGGRSASVGMAGLVLGGGVSHFTPKHGLACDNVKGFQVVTAKGQILEVNASSHADLFEAMKGGQNIFGVVTRFDLYTYPSPKLHSVSARLNMTYFDRIADEYDNFARMGSTAEGAEDLELSLITYWAAIFGDPFIEVGFLSMAEEERTWVTDPDTTDLRLPHPLDGFDGFPYTNVSEKWGTMSERASGPKLPALRYDLRTMTFQSNANMMKGIKKIFEEEFAALLDMEGFAGIVEWQLVTNNALEQGVKMGGNILGLEGFGSVVFFAMANSWSDASYDEAAYTAGRRVVERGEALAKELGVHLPYIYANYAAADQDVLSSYGAKNVAKLKRLRRKYDPASILHKLVPGGLSGMLPSGGTCKH</sequence>
<dbReference type="InterPro" id="IPR036318">
    <property type="entry name" value="FAD-bd_PCMH-like_sf"/>
</dbReference>
<dbReference type="RefSeq" id="XP_064666068.1">
    <property type="nucleotide sequence ID" value="XM_064818151.1"/>
</dbReference>
<keyword evidence="3" id="KW-0274">FAD</keyword>
<dbReference type="Pfam" id="PF01565">
    <property type="entry name" value="FAD_binding_4"/>
    <property type="match status" value="1"/>
</dbReference>
<dbReference type="Proteomes" id="UP001302812">
    <property type="component" value="Unassembled WGS sequence"/>
</dbReference>
<evidence type="ECO:0000313" key="7">
    <source>
        <dbReference type="EMBL" id="KAK4108498.1"/>
    </source>
</evidence>
<evidence type="ECO:0000259" key="6">
    <source>
        <dbReference type="PROSITE" id="PS51387"/>
    </source>
</evidence>
<proteinExistence type="inferred from homology"/>
<keyword evidence="2" id="KW-0285">Flavoprotein</keyword>
<feature type="signal peptide" evidence="5">
    <location>
        <begin position="1"/>
        <end position="19"/>
    </location>
</feature>
<dbReference type="GO" id="GO:0016491">
    <property type="term" value="F:oxidoreductase activity"/>
    <property type="evidence" value="ECO:0007669"/>
    <property type="project" value="UniProtKB-KW"/>
</dbReference>
<evidence type="ECO:0000256" key="5">
    <source>
        <dbReference type="SAM" id="SignalP"/>
    </source>
</evidence>
<comment type="similarity">
    <text evidence="1">Belongs to the oxygen-dependent FAD-linked oxidoreductase family.</text>
</comment>
<dbReference type="InterPro" id="IPR016166">
    <property type="entry name" value="FAD-bd_PCMH"/>
</dbReference>
<evidence type="ECO:0000256" key="1">
    <source>
        <dbReference type="ARBA" id="ARBA00005466"/>
    </source>
</evidence>
<dbReference type="InterPro" id="IPR006094">
    <property type="entry name" value="Oxid_FAD_bind_N"/>
</dbReference>
<dbReference type="EMBL" id="MU853362">
    <property type="protein sequence ID" value="KAK4108498.1"/>
    <property type="molecule type" value="Genomic_DNA"/>
</dbReference>
<dbReference type="PANTHER" id="PTHR42973:SF54">
    <property type="entry name" value="FAD-BINDING PCMH-TYPE DOMAIN-CONTAINING PROTEIN"/>
    <property type="match status" value="1"/>
</dbReference>
<evidence type="ECO:0000313" key="8">
    <source>
        <dbReference type="Proteomes" id="UP001302812"/>
    </source>
</evidence>
<name>A0AAN6QE35_9PEZI</name>
<keyword evidence="4" id="KW-0560">Oxidoreductase</keyword>
<dbReference type="AlphaFoldDB" id="A0AAN6QE35"/>
<feature type="domain" description="FAD-binding PCMH-type" evidence="6">
    <location>
        <begin position="55"/>
        <end position="224"/>
    </location>
</feature>
<dbReference type="GeneID" id="89942276"/>